<dbReference type="SUPFAM" id="SSF54768">
    <property type="entry name" value="dsRNA-binding domain-like"/>
    <property type="match status" value="1"/>
</dbReference>
<dbReference type="EMBL" id="QKKF02032795">
    <property type="protein sequence ID" value="RZF34051.1"/>
    <property type="molecule type" value="Genomic_DNA"/>
</dbReference>
<sequence>MGYSTPTTQPGYRKMNMYMNHEKQNVGGSGGRQLVPGVLLMTDNTRSSSTGSNGNSGFSNLQTTAALAKEYINGGNQNQNEIRPNSGDGMTGVRPKDQLMYLAKLLGFTVQYSDFPKGNHSEFLSLVSLSTEPPHVCHGSGKTTDQSHDQAALTALRALSKMGLDTVAPMKKENSQSGDGLYGSNIAPSAEVKASYVNGASSK</sequence>
<protein>
    <recommendedName>
        <fullName evidence="4">DRBM domain-containing protein</fullName>
    </recommendedName>
</protein>
<evidence type="ECO:0000313" key="5">
    <source>
        <dbReference type="EMBL" id="RZF34051.1"/>
    </source>
</evidence>
<dbReference type="CDD" id="cd19861">
    <property type="entry name" value="DSRM_STAU_rpt5"/>
    <property type="match status" value="1"/>
</dbReference>
<dbReference type="GO" id="GO:0010494">
    <property type="term" value="C:cytoplasmic stress granule"/>
    <property type="evidence" value="ECO:0007669"/>
    <property type="project" value="TreeGrafter"/>
</dbReference>
<keyword evidence="1" id="KW-0677">Repeat</keyword>
<evidence type="ECO:0000256" key="3">
    <source>
        <dbReference type="PROSITE-ProRule" id="PRU00266"/>
    </source>
</evidence>
<dbReference type="SMR" id="A0A482WLJ7"/>
<dbReference type="InterPro" id="IPR051740">
    <property type="entry name" value="DRBM-containing_protein"/>
</dbReference>
<dbReference type="Proteomes" id="UP000291343">
    <property type="component" value="Unassembled WGS sequence"/>
</dbReference>
<dbReference type="AlphaFoldDB" id="A0A482WLJ7"/>
<dbReference type="InterPro" id="IPR032478">
    <property type="entry name" value="Staufen_C"/>
</dbReference>
<dbReference type="GO" id="GO:0008298">
    <property type="term" value="P:intracellular mRNA localization"/>
    <property type="evidence" value="ECO:0007669"/>
    <property type="project" value="TreeGrafter"/>
</dbReference>
<evidence type="ECO:0000259" key="4">
    <source>
        <dbReference type="PROSITE" id="PS50137"/>
    </source>
</evidence>
<dbReference type="PANTHER" id="PTHR46054">
    <property type="entry name" value="MATERNAL EFFECT PROTEIN STAUFEN"/>
    <property type="match status" value="1"/>
</dbReference>
<proteinExistence type="predicted"/>
<dbReference type="GO" id="GO:0003729">
    <property type="term" value="F:mRNA binding"/>
    <property type="evidence" value="ECO:0007669"/>
    <property type="project" value="TreeGrafter"/>
</dbReference>
<dbReference type="PANTHER" id="PTHR46054:SF3">
    <property type="entry name" value="MATERNAL EFFECT PROTEIN STAUFEN"/>
    <property type="match status" value="1"/>
</dbReference>
<dbReference type="GO" id="GO:0043025">
    <property type="term" value="C:neuronal cell body"/>
    <property type="evidence" value="ECO:0007669"/>
    <property type="project" value="TreeGrafter"/>
</dbReference>
<dbReference type="GO" id="GO:0035418">
    <property type="term" value="P:protein localization to synapse"/>
    <property type="evidence" value="ECO:0007669"/>
    <property type="project" value="TreeGrafter"/>
</dbReference>
<dbReference type="GO" id="GO:0098964">
    <property type="term" value="P:anterograde dendritic transport of messenger ribonucleoprotein complex"/>
    <property type="evidence" value="ECO:0007669"/>
    <property type="project" value="TreeGrafter"/>
</dbReference>
<dbReference type="OrthoDB" id="10037267at2759"/>
<evidence type="ECO:0000256" key="2">
    <source>
        <dbReference type="ARBA" id="ARBA00022884"/>
    </source>
</evidence>
<dbReference type="GO" id="GO:0007281">
    <property type="term" value="P:germ cell development"/>
    <property type="evidence" value="ECO:0007669"/>
    <property type="project" value="TreeGrafter"/>
</dbReference>
<dbReference type="GO" id="GO:0010468">
    <property type="term" value="P:regulation of gene expression"/>
    <property type="evidence" value="ECO:0007669"/>
    <property type="project" value="UniProtKB-ARBA"/>
</dbReference>
<dbReference type="GO" id="GO:0005886">
    <property type="term" value="C:plasma membrane"/>
    <property type="evidence" value="ECO:0007669"/>
    <property type="project" value="TreeGrafter"/>
</dbReference>
<reference evidence="5 6" key="1">
    <citation type="journal article" date="2017" name="Gigascience">
        <title>Genome sequence of the small brown planthopper, Laodelphax striatellus.</title>
        <authorList>
            <person name="Zhu J."/>
            <person name="Jiang F."/>
            <person name="Wang X."/>
            <person name="Yang P."/>
            <person name="Bao Y."/>
            <person name="Zhao W."/>
            <person name="Wang W."/>
            <person name="Lu H."/>
            <person name="Wang Q."/>
            <person name="Cui N."/>
            <person name="Li J."/>
            <person name="Chen X."/>
            <person name="Luo L."/>
            <person name="Yu J."/>
            <person name="Kang L."/>
            <person name="Cui F."/>
        </authorList>
    </citation>
    <scope>NUCLEOTIDE SEQUENCE [LARGE SCALE GENOMIC DNA]</scope>
    <source>
        <strain evidence="5">Lst14</strain>
    </source>
</reference>
<keyword evidence="6" id="KW-1185">Reference proteome</keyword>
<dbReference type="Gene3D" id="3.30.160.20">
    <property type="match status" value="1"/>
</dbReference>
<name>A0A482WLJ7_LAOST</name>
<dbReference type="InParanoid" id="A0A482WLJ7"/>
<gene>
    <name evidence="5" type="ORF">LSTR_LSTR013760</name>
</gene>
<keyword evidence="2 3" id="KW-0694">RNA-binding</keyword>
<dbReference type="InterPro" id="IPR014720">
    <property type="entry name" value="dsRBD_dom"/>
</dbReference>
<dbReference type="GO" id="GO:0003725">
    <property type="term" value="F:double-stranded RNA binding"/>
    <property type="evidence" value="ECO:0007669"/>
    <property type="project" value="TreeGrafter"/>
</dbReference>
<dbReference type="GO" id="GO:0032839">
    <property type="term" value="C:dendrite cytoplasm"/>
    <property type="evidence" value="ECO:0007669"/>
    <property type="project" value="GOC"/>
</dbReference>
<feature type="domain" description="DRBM" evidence="4">
    <location>
        <begin position="94"/>
        <end position="161"/>
    </location>
</feature>
<evidence type="ECO:0000256" key="1">
    <source>
        <dbReference type="ARBA" id="ARBA00022737"/>
    </source>
</evidence>
<dbReference type="PROSITE" id="PS50137">
    <property type="entry name" value="DS_RBD"/>
    <property type="match status" value="1"/>
</dbReference>
<dbReference type="Pfam" id="PF16482">
    <property type="entry name" value="Staufen_C"/>
    <property type="match status" value="1"/>
</dbReference>
<evidence type="ECO:0000313" key="6">
    <source>
        <dbReference type="Proteomes" id="UP000291343"/>
    </source>
</evidence>
<accession>A0A482WLJ7</accession>
<dbReference type="STRING" id="195883.A0A482WLJ7"/>
<comment type="caution">
    <text evidence="5">The sequence shown here is derived from an EMBL/GenBank/DDBJ whole genome shotgun (WGS) entry which is preliminary data.</text>
</comment>
<organism evidence="5 6">
    <name type="scientific">Laodelphax striatellus</name>
    <name type="common">Small brown planthopper</name>
    <name type="synonym">Delphax striatella</name>
    <dbReference type="NCBI Taxonomy" id="195883"/>
    <lineage>
        <taxon>Eukaryota</taxon>
        <taxon>Metazoa</taxon>
        <taxon>Ecdysozoa</taxon>
        <taxon>Arthropoda</taxon>
        <taxon>Hexapoda</taxon>
        <taxon>Insecta</taxon>
        <taxon>Pterygota</taxon>
        <taxon>Neoptera</taxon>
        <taxon>Paraneoptera</taxon>
        <taxon>Hemiptera</taxon>
        <taxon>Auchenorrhyncha</taxon>
        <taxon>Fulgoroidea</taxon>
        <taxon>Delphacidae</taxon>
        <taxon>Criomorphinae</taxon>
        <taxon>Laodelphax</taxon>
    </lineage>
</organism>